<accession>A0AAE0CPX3</accession>
<evidence type="ECO:0000313" key="2">
    <source>
        <dbReference type="EMBL" id="KAK2659079.1"/>
    </source>
</evidence>
<dbReference type="EMBL" id="JANJYI010000002">
    <property type="protein sequence ID" value="KAK2659079.1"/>
    <property type="molecule type" value="Genomic_DNA"/>
</dbReference>
<dbReference type="Pfam" id="PF13952">
    <property type="entry name" value="DUF4216"/>
    <property type="match status" value="1"/>
</dbReference>
<comment type="caution">
    <text evidence="2">The sequence shown here is derived from an EMBL/GenBank/DDBJ whole genome shotgun (WGS) entry which is preliminary data.</text>
</comment>
<keyword evidence="3" id="KW-1185">Reference proteome</keyword>
<feature type="domain" description="DUF4216" evidence="1">
    <location>
        <begin position="4"/>
        <end position="67"/>
    </location>
</feature>
<dbReference type="PANTHER" id="PTHR48258:SF6">
    <property type="entry name" value="LEUCINE-RICH REPEAT DOMAIN, L DOMAIN-CONTAINING PROTEIN"/>
    <property type="match status" value="1"/>
</dbReference>
<organism evidence="2 3">
    <name type="scientific">Dipteronia dyeriana</name>
    <dbReference type="NCBI Taxonomy" id="168575"/>
    <lineage>
        <taxon>Eukaryota</taxon>
        <taxon>Viridiplantae</taxon>
        <taxon>Streptophyta</taxon>
        <taxon>Embryophyta</taxon>
        <taxon>Tracheophyta</taxon>
        <taxon>Spermatophyta</taxon>
        <taxon>Magnoliopsida</taxon>
        <taxon>eudicotyledons</taxon>
        <taxon>Gunneridae</taxon>
        <taxon>Pentapetalae</taxon>
        <taxon>rosids</taxon>
        <taxon>malvids</taxon>
        <taxon>Sapindales</taxon>
        <taxon>Sapindaceae</taxon>
        <taxon>Hippocastanoideae</taxon>
        <taxon>Acereae</taxon>
        <taxon>Dipteronia</taxon>
    </lineage>
</organism>
<protein>
    <recommendedName>
        <fullName evidence="1">DUF4216 domain-containing protein</fullName>
    </recommendedName>
</protein>
<dbReference type="Proteomes" id="UP001280121">
    <property type="component" value="Unassembled WGS sequence"/>
</dbReference>
<gene>
    <name evidence="2" type="ORF">Ddye_005612</name>
</gene>
<proteinExistence type="predicted"/>
<dbReference type="InterPro" id="IPR025312">
    <property type="entry name" value="DUF4216"/>
</dbReference>
<sequence>MLNRVVIFKCNWWDLSGTKGIIIDEYNLISVNVRNTWYKNDPFVLSCQTQQVFYLNDIKLRKDWRVVDKSQPRGNYDVLEQEVEKEDGLDFDDPYQNDIYMIDVDVNVEDQNEFTDNFVDDDNDANDTPFNNDKYEEYYILSNYENDTEEDYISSS</sequence>
<name>A0AAE0CPX3_9ROSI</name>
<reference evidence="2" key="1">
    <citation type="journal article" date="2023" name="Plant J.">
        <title>Genome sequences and population genomics provide insights into the demographic history, inbreeding, and mutation load of two 'living fossil' tree species of Dipteronia.</title>
        <authorList>
            <person name="Feng Y."/>
            <person name="Comes H.P."/>
            <person name="Chen J."/>
            <person name="Zhu S."/>
            <person name="Lu R."/>
            <person name="Zhang X."/>
            <person name="Li P."/>
            <person name="Qiu J."/>
            <person name="Olsen K.M."/>
            <person name="Qiu Y."/>
        </authorList>
    </citation>
    <scope>NUCLEOTIDE SEQUENCE</scope>
    <source>
        <strain evidence="2">KIB01</strain>
    </source>
</reference>
<evidence type="ECO:0000259" key="1">
    <source>
        <dbReference type="Pfam" id="PF13952"/>
    </source>
</evidence>
<dbReference type="PANTHER" id="PTHR48258">
    <property type="entry name" value="DUF4218 DOMAIN-CONTAINING PROTEIN-RELATED"/>
    <property type="match status" value="1"/>
</dbReference>
<dbReference type="AlphaFoldDB" id="A0AAE0CPX3"/>
<evidence type="ECO:0000313" key="3">
    <source>
        <dbReference type="Proteomes" id="UP001280121"/>
    </source>
</evidence>